<comment type="caution">
    <text evidence="2">The sequence shown here is derived from an EMBL/GenBank/DDBJ whole genome shotgun (WGS) entry which is preliminary data.</text>
</comment>
<protein>
    <submittedName>
        <fullName evidence="2">Uncharacterized protein</fullName>
    </submittedName>
</protein>
<name>A0ABW2LR53_9PSEU</name>
<accession>A0ABW2LR53</accession>
<evidence type="ECO:0000256" key="1">
    <source>
        <dbReference type="SAM" id="Phobius"/>
    </source>
</evidence>
<organism evidence="2 3">
    <name type="scientific">Saccharopolyspora griseoalba</name>
    <dbReference type="NCBI Taxonomy" id="1431848"/>
    <lineage>
        <taxon>Bacteria</taxon>
        <taxon>Bacillati</taxon>
        <taxon>Actinomycetota</taxon>
        <taxon>Actinomycetes</taxon>
        <taxon>Pseudonocardiales</taxon>
        <taxon>Pseudonocardiaceae</taxon>
        <taxon>Saccharopolyspora</taxon>
    </lineage>
</organism>
<gene>
    <name evidence="2" type="ORF">ACFQRI_26875</name>
</gene>
<keyword evidence="1" id="KW-0812">Transmembrane</keyword>
<feature type="transmembrane region" description="Helical" evidence="1">
    <location>
        <begin position="69"/>
        <end position="88"/>
    </location>
</feature>
<sequence length="94" mass="10146">MQQRQAAVDRRQHLRIKHTGIYLLPGLGVVMSAAVLLITLSPFALLGGLMSAVGGVLHYIAGQVTRARYVFVLEPTMAALVFTGMRLAGTPWEA</sequence>
<reference evidence="3" key="1">
    <citation type="journal article" date="2019" name="Int. J. Syst. Evol. Microbiol.">
        <title>The Global Catalogue of Microorganisms (GCM) 10K type strain sequencing project: providing services to taxonomists for standard genome sequencing and annotation.</title>
        <authorList>
            <consortium name="The Broad Institute Genomics Platform"/>
            <consortium name="The Broad Institute Genome Sequencing Center for Infectious Disease"/>
            <person name="Wu L."/>
            <person name="Ma J."/>
        </authorList>
    </citation>
    <scope>NUCLEOTIDE SEQUENCE [LARGE SCALE GENOMIC DNA]</scope>
    <source>
        <strain evidence="3">WLHS5</strain>
    </source>
</reference>
<evidence type="ECO:0000313" key="2">
    <source>
        <dbReference type="EMBL" id="MFC7345052.1"/>
    </source>
</evidence>
<dbReference type="Proteomes" id="UP001596504">
    <property type="component" value="Unassembled WGS sequence"/>
</dbReference>
<proteinExistence type="predicted"/>
<dbReference type="EMBL" id="JBHTCJ010000026">
    <property type="protein sequence ID" value="MFC7345052.1"/>
    <property type="molecule type" value="Genomic_DNA"/>
</dbReference>
<keyword evidence="3" id="KW-1185">Reference proteome</keyword>
<feature type="transmembrane region" description="Helical" evidence="1">
    <location>
        <begin position="44"/>
        <end position="62"/>
    </location>
</feature>
<keyword evidence="1" id="KW-1133">Transmembrane helix</keyword>
<dbReference type="RefSeq" id="WP_380673429.1">
    <property type="nucleotide sequence ID" value="NZ_JBHTCJ010000026.1"/>
</dbReference>
<evidence type="ECO:0000313" key="3">
    <source>
        <dbReference type="Proteomes" id="UP001596504"/>
    </source>
</evidence>
<keyword evidence="1" id="KW-0472">Membrane</keyword>
<feature type="transmembrane region" description="Helical" evidence="1">
    <location>
        <begin position="21"/>
        <end position="38"/>
    </location>
</feature>